<evidence type="ECO:0000313" key="4">
    <source>
        <dbReference type="EMBL" id="QTX05658.1"/>
    </source>
</evidence>
<dbReference type="Pfam" id="PF02734">
    <property type="entry name" value="Dak2"/>
    <property type="match status" value="1"/>
</dbReference>
<protein>
    <submittedName>
        <fullName evidence="4">DAK2 domain-containing protein</fullName>
    </submittedName>
</protein>
<name>A0A975FNE2_9MICO</name>
<dbReference type="InterPro" id="IPR004007">
    <property type="entry name" value="DhaL_dom"/>
</dbReference>
<dbReference type="GO" id="GO:0005829">
    <property type="term" value="C:cytosol"/>
    <property type="evidence" value="ECO:0007669"/>
    <property type="project" value="TreeGrafter"/>
</dbReference>
<dbReference type="PROSITE" id="PS51480">
    <property type="entry name" value="DHAL"/>
    <property type="match status" value="1"/>
</dbReference>
<dbReference type="GO" id="GO:0004371">
    <property type="term" value="F:glycerone kinase activity"/>
    <property type="evidence" value="ECO:0007669"/>
    <property type="project" value="InterPro"/>
</dbReference>
<dbReference type="EMBL" id="CP071696">
    <property type="protein sequence ID" value="QTX05658.1"/>
    <property type="molecule type" value="Genomic_DNA"/>
</dbReference>
<organism evidence="4 5">
    <name type="scientific">Agromyces archimandritae</name>
    <dbReference type="NCBI Taxonomy" id="2781962"/>
    <lineage>
        <taxon>Bacteria</taxon>
        <taxon>Bacillati</taxon>
        <taxon>Actinomycetota</taxon>
        <taxon>Actinomycetes</taxon>
        <taxon>Micrococcales</taxon>
        <taxon>Microbacteriaceae</taxon>
        <taxon>Agromyces</taxon>
    </lineage>
</organism>
<evidence type="ECO:0000256" key="2">
    <source>
        <dbReference type="ARBA" id="ARBA00022777"/>
    </source>
</evidence>
<dbReference type="AlphaFoldDB" id="A0A975FNE2"/>
<dbReference type="Gene3D" id="1.25.40.340">
    <property type="match status" value="1"/>
</dbReference>
<accession>A0A975FNE2</accession>
<evidence type="ECO:0000259" key="3">
    <source>
        <dbReference type="PROSITE" id="PS51480"/>
    </source>
</evidence>
<dbReference type="RefSeq" id="WP_210900849.1">
    <property type="nucleotide sequence ID" value="NZ_CP071696.1"/>
</dbReference>
<dbReference type="Proteomes" id="UP000671914">
    <property type="component" value="Chromosome"/>
</dbReference>
<evidence type="ECO:0000256" key="1">
    <source>
        <dbReference type="ARBA" id="ARBA00022679"/>
    </source>
</evidence>
<reference evidence="4" key="1">
    <citation type="submission" date="2021-03" db="EMBL/GenBank/DDBJ databases">
        <title>Agromyces archimandritus sp. nov., isolated from the cockroach Archimandrita tessellata.</title>
        <authorList>
            <person name="Guzman J."/>
            <person name="Ortuzar M."/>
            <person name="Poehlein A."/>
            <person name="Daniel R."/>
            <person name="Trujillo M."/>
            <person name="Vilcinskas A."/>
        </authorList>
    </citation>
    <scope>NUCLEOTIDE SEQUENCE</scope>
    <source>
        <strain evidence="4">G127AT</strain>
    </source>
</reference>
<dbReference type="SUPFAM" id="SSF101473">
    <property type="entry name" value="DhaL-like"/>
    <property type="match status" value="1"/>
</dbReference>
<evidence type="ECO:0000313" key="5">
    <source>
        <dbReference type="Proteomes" id="UP000671914"/>
    </source>
</evidence>
<proteinExistence type="predicted"/>
<keyword evidence="5" id="KW-1185">Reference proteome</keyword>
<dbReference type="InterPro" id="IPR050861">
    <property type="entry name" value="Dihydroxyacetone_Kinase"/>
</dbReference>
<keyword evidence="2" id="KW-0418">Kinase</keyword>
<dbReference type="PANTHER" id="PTHR28629">
    <property type="entry name" value="TRIOKINASE/FMN CYCLASE"/>
    <property type="match status" value="1"/>
</dbReference>
<dbReference type="SMART" id="SM01120">
    <property type="entry name" value="Dak2"/>
    <property type="match status" value="1"/>
</dbReference>
<dbReference type="PANTHER" id="PTHR28629:SF4">
    <property type="entry name" value="TRIOKINASE_FMN CYCLASE"/>
    <property type="match status" value="1"/>
</dbReference>
<dbReference type="InterPro" id="IPR036117">
    <property type="entry name" value="DhaL_dom_sf"/>
</dbReference>
<dbReference type="KEGG" id="aarc:G127AT_05485"/>
<dbReference type="GO" id="GO:0019563">
    <property type="term" value="P:glycerol catabolic process"/>
    <property type="evidence" value="ECO:0007669"/>
    <property type="project" value="TreeGrafter"/>
</dbReference>
<sequence>MVTVDGWVAAFLDRIEDGHEELTRLDRLAGDGDFGDNLRRAATGARHAMIAGAGGFAALVTAFRATGGTSGPLFGLWFRAFARQVSDPVQAGDVAEAARRGLDAIVSAAGAAVGDNTMVDAMAPAVLSFDSGGDLDASLRRAARESAAGAESTRELLGRRGRSSYVGEHARGVVDPGALAVAWFFSAAVPE</sequence>
<keyword evidence="1" id="KW-0808">Transferase</keyword>
<gene>
    <name evidence="4" type="ORF">G127AT_05485</name>
</gene>
<feature type="domain" description="DhaL" evidence="3">
    <location>
        <begin position="2"/>
        <end position="190"/>
    </location>
</feature>